<keyword evidence="6" id="KW-1185">Reference proteome</keyword>
<gene>
    <name evidence="5" type="ORF">LPAF129_19240</name>
</gene>
<dbReference type="InterPro" id="IPR023696">
    <property type="entry name" value="Ureohydrolase_dom_sf"/>
</dbReference>
<dbReference type="EMBL" id="BQXH01000022">
    <property type="protein sequence ID" value="GKS82238.1"/>
    <property type="molecule type" value="Genomic_DNA"/>
</dbReference>
<protein>
    <submittedName>
        <fullName evidence="5">Arginase</fullName>
    </submittedName>
</protein>
<comment type="caution">
    <text evidence="5">The sequence shown here is derived from an EMBL/GenBank/DDBJ whole genome shotgun (WGS) entry which is preliminary data.</text>
</comment>
<evidence type="ECO:0000313" key="5">
    <source>
        <dbReference type="EMBL" id="GKS82238.1"/>
    </source>
</evidence>
<evidence type="ECO:0000256" key="4">
    <source>
        <dbReference type="PROSITE-ProRule" id="PRU00742"/>
    </source>
</evidence>
<dbReference type="Proteomes" id="UP001055149">
    <property type="component" value="Unassembled WGS sequence"/>
</dbReference>
<dbReference type="Pfam" id="PF00491">
    <property type="entry name" value="Arginase"/>
    <property type="match status" value="1"/>
</dbReference>
<reference evidence="5" key="1">
    <citation type="journal article" date="2022" name="Int. J. Syst. Evol. Microbiol.">
        <title>A novel species of lactic acid bacteria, Ligilactobacillus pabuli sp. nov., isolated from alfalfa silage.</title>
        <authorList>
            <person name="Tohno M."/>
            <person name="Tanizawa Y."/>
            <person name="Sawada H."/>
            <person name="Sakamoto M."/>
            <person name="Ohkuma M."/>
            <person name="Kobayashi H."/>
        </authorList>
    </citation>
    <scope>NUCLEOTIDE SEQUENCE</scope>
    <source>
        <strain evidence="5">AF129</strain>
    </source>
</reference>
<dbReference type="InterPro" id="IPR006035">
    <property type="entry name" value="Ureohydrolase"/>
</dbReference>
<dbReference type="RefSeq" id="WP_244056640.1">
    <property type="nucleotide sequence ID" value="NZ_BQXH01000022.1"/>
</dbReference>
<dbReference type="PROSITE" id="PS51409">
    <property type="entry name" value="ARGINASE_2"/>
    <property type="match status" value="1"/>
</dbReference>
<dbReference type="Gene3D" id="3.40.800.10">
    <property type="entry name" value="Ureohydrolase domain"/>
    <property type="match status" value="1"/>
</dbReference>
<evidence type="ECO:0000256" key="3">
    <source>
        <dbReference type="ARBA" id="ARBA00023211"/>
    </source>
</evidence>
<dbReference type="PANTHER" id="PTHR43782">
    <property type="entry name" value="ARGINASE"/>
    <property type="match status" value="1"/>
</dbReference>
<organism evidence="5 6">
    <name type="scientific">Ligilactobacillus pabuli</name>
    <dbReference type="NCBI Taxonomy" id="2886039"/>
    <lineage>
        <taxon>Bacteria</taxon>
        <taxon>Bacillati</taxon>
        <taxon>Bacillota</taxon>
        <taxon>Bacilli</taxon>
        <taxon>Lactobacillales</taxon>
        <taxon>Lactobacillaceae</taxon>
        <taxon>Ligilactobacillus</taxon>
    </lineage>
</organism>
<keyword evidence="3" id="KW-0464">Manganese</keyword>
<dbReference type="CDD" id="cd09999">
    <property type="entry name" value="Arginase-like_1"/>
    <property type="match status" value="1"/>
</dbReference>
<dbReference type="SUPFAM" id="SSF52768">
    <property type="entry name" value="Arginase/deacetylase"/>
    <property type="match status" value="1"/>
</dbReference>
<keyword evidence="1" id="KW-0479">Metal-binding</keyword>
<sequence length="285" mass="31209">MTVKTVRLVNQQWQGGMDENYSFGARLLSHIVPPTYSDQTETIFTPVGSAAHSNSQIKGAETVLKQQEATLEILNAKEPANVLTLGGDCSISAAPFEYLHSKYPENLGLIWLDSHPDLGTATSASHVRELALANLMGEGIPQYQTMIKHPFQPENVLLAGIDQTVVTPVEQERIEQLGLQVVTPQQLLQSDAVTKWIKQHGFTKVVVHTDFDILSPSDFHANFAAAPADRRIPGVAVGSVQLNQMLQLFSDIAATTEIVGLTLAEHMPWDALRLRQGLATLPIFE</sequence>
<evidence type="ECO:0000256" key="2">
    <source>
        <dbReference type="ARBA" id="ARBA00022801"/>
    </source>
</evidence>
<keyword evidence="2" id="KW-0378">Hydrolase</keyword>
<dbReference type="PANTHER" id="PTHR43782:SF3">
    <property type="entry name" value="ARGINASE"/>
    <property type="match status" value="1"/>
</dbReference>
<comment type="similarity">
    <text evidence="4">Belongs to the arginase family.</text>
</comment>
<evidence type="ECO:0000256" key="1">
    <source>
        <dbReference type="ARBA" id="ARBA00022723"/>
    </source>
</evidence>
<evidence type="ECO:0000313" key="6">
    <source>
        <dbReference type="Proteomes" id="UP001055149"/>
    </source>
</evidence>
<accession>A0ABQ5JK30</accession>
<name>A0ABQ5JK30_9LACO</name>
<proteinExistence type="inferred from homology"/>